<evidence type="ECO:0000313" key="4">
    <source>
        <dbReference type="EMBL" id="ALJ60463.1"/>
    </source>
</evidence>
<evidence type="ECO:0000259" key="2">
    <source>
        <dbReference type="Pfam" id="PF18962"/>
    </source>
</evidence>
<dbReference type="Pfam" id="PF18962">
    <property type="entry name" value="Por_Secre_tail"/>
    <property type="match status" value="1"/>
</dbReference>
<feature type="domain" description="Bacterial repeat" evidence="3">
    <location>
        <begin position="39"/>
        <end position="105"/>
    </location>
</feature>
<dbReference type="NCBIfam" id="TIGR04183">
    <property type="entry name" value="Por_Secre_tail"/>
    <property type="match status" value="1"/>
</dbReference>
<feature type="signal peptide" evidence="1">
    <location>
        <begin position="1"/>
        <end position="18"/>
    </location>
</feature>
<protein>
    <submittedName>
        <fullName evidence="4">Uncharacterized protein</fullName>
    </submittedName>
</protein>
<evidence type="ECO:0000256" key="1">
    <source>
        <dbReference type="SAM" id="SignalP"/>
    </source>
</evidence>
<dbReference type="Gene3D" id="3.40.50.12480">
    <property type="match status" value="1"/>
</dbReference>
<feature type="domain" description="Secretion system C-terminal sorting" evidence="2">
    <location>
        <begin position="2122"/>
        <end position="2190"/>
    </location>
</feature>
<dbReference type="PATRIC" id="fig|246787.4.peg.3342"/>
<sequence>MKYIISILFALWSIGTLGQNNNFNPENPPEPVTPHKLVLSAIPTESAHFSSDSVTLVDEGSNICIDAYPKQGYEFKEWRINDEIVSTENPYYLTMGTSDIHLTAVCRFNPENPGNPNSNFWDATTGEIIIDDFIPGRLTDTYYDILREHDINKEQIRKLTVFGEALEEDLRIAEQLETYTALDLKNTRGISAIRQYTFSYISISSITLPSDLTVIESYAFTDCNNLSEIICYAVAPPKLHENAFHNISESLIIRVPQTVLALYTSDPVWSQYTILPLTEEVGSLTVSLPESASDGRYKNMTLELANIKNAQKQRYILSDRMTYTFNGLIRDNVYSVYLKNHTGNTLGEIKDIKITSSNDSVRFSNILELQTIELKVLTPQKEDVTKSVRITWFDSNDAYLTQGNSLSGLIAGTRLKYKIELNQELGMQYIFPAPQSYITQENKEQPVYNLQPIDTLTVSGTVKDTDGNLLPNAVISISQQLNGKYSKAFTTQTGTDGTFKLNVYNDYSTITIAAANYISQKFTKENFNEENNLGEIKLKSISGTTISTNFTYTNATTEGGTPEIQNSYSDYENIAYAIYNITKDKAITEFSVQYPNIVLLEEVNKGDQLRITASSKNNAFMPVEDLVTVDEKNRIETHFAIVALGGINASYKSSADNSTIVGILYGNNGELIKKYSYTDSSLSINNLTDGSYTLISMSKSTFFNSILKLSQLASSGLTEGTDYVQNTVNVKSGILSPIFNDHIPELDESKLYYTGDNTSFTVNKPSIVAGNYLTLKGKIDFKEECSSSISNIQFVVDLPETCSYVENSAMVGNGIASYTLDNNRLIIPLANYTESVRFCIIPTAGGNYQPNAFVKFTLNDREVNQPIGSAFYEVKDLSISVPSTASQTTIPISGTAQGKSTIEIYDNEILIGQTTSLANGMWSTTCELNNPYNLSTHSIYAKVITEQGMNLQSETQKLMYDKHAIQASTVTMTFYNGWLKNNVEVTFDLLNGTNSAASYMFYHETDFTFIINFTDNNPDIVSDVTLYVFTDHNEIKQLKATYNEKIDKWCASGKFDSNNLPTNVSVDFAAATTPMLDSSELKDIYSYVTNTIKDTKDSKDFLDSLENKIKDELQKETPDFESLEKLFSQYPTENPDIDNETVDYLSTLDDKQFTAYIDEVYSNLDSLINDASSYSDEVENSILKHTLYGKETFVTSKGVKGSRTISDCKNIDEKQLIADGYTLLPTTDNGSIYEKYNENMYCLIDFSNNVRYLIEFTDTPLSRAETQPNRSDWFETINAAYMEFSKALLTNYDIYQDIFTDCNKNAGKKLANLLKKDKSLQEVEKALNKKLESAFGLKEIELKAQKVKIQGQRNYLKKEMERVTKIPRWLSYITKAALSVYDWKGWHDRVIGMAQKLDALEVPYCAYETKPEAAALIDQYILTAKKEFQDYYLAQFGRKSFYNIADLALGPIIGVAMAILQERAESARDKQFEASINGDISRYQKWIKQVSEKCKDIPEDDNNKPIITTAPPSAPILDPSGYVYEAVPSNRLQGVTATCYYKEMVEDMYGELHENIVLWNAAEYAQENPLFTDEQGMYAWDVPQGLWQVKFEKEGYQTTYSDWLPVPPPQLDVNIGMTQSAQPTVVAVRGFETGIEIEFSKYMQPETMTTEQIMVTRNGTIVTGEVFLQNEEINPYNNNEKFASKVRFTPTEPLATTDKVVLTVSRRVKSYAGINMESDFSQEIDIEKEAKSIVVEPVIEVAYNRTVDITVTVEPKEAAVNKKITALSSAPIIATVAPEATLDENGEATFTIGGELLGSTTIHFIVDGMELKADVKVNVLTTVTGEVAFNYYLNAGWNWLSVNVQDQHLNDLPALLEPIKASVLTLKGANGDLVNDNENGWQGSLNILSPTASFKIKMKKDATLELKGKPVTSENSTVTLNQGWNWIGYIPTATLSLEESLKNLQAEANDVIKGLDNFAIYNGTEWIGSLTHLIPGEGYMYYSKSVKSFNYSASDTDSDAPYITPQWAYDANLSEDNMPIIAELYDGEQKAESGKYLIGAFINGECRGMAVEKNGCLFITVHGEQNDEQITLRAFDTADQLEYNIKEKIDWTNTLQGSLTTPVSLHIGEATGITPVFEGVLIYPSPVRDRLFIRETIDNIDEIRISDTQGQALIWNNQVRPNEGIDVSALNKGIYVITIKTSNDVIQQKFMKID</sequence>
<evidence type="ECO:0000313" key="5">
    <source>
        <dbReference type="Proteomes" id="UP000061809"/>
    </source>
</evidence>
<dbReference type="Pfam" id="PF18998">
    <property type="entry name" value="Flg_new_2"/>
    <property type="match status" value="1"/>
</dbReference>
<gene>
    <name evidence="4" type="ORF">BcellWH2_03227</name>
</gene>
<feature type="chain" id="PRO_5006047972" evidence="1">
    <location>
        <begin position="19"/>
        <end position="2194"/>
    </location>
</feature>
<dbReference type="Proteomes" id="UP000061809">
    <property type="component" value="Chromosome"/>
</dbReference>
<keyword evidence="1" id="KW-0732">Signal</keyword>
<dbReference type="KEGG" id="bcel:BcellWH2_03227"/>
<dbReference type="Gene3D" id="2.60.40.1120">
    <property type="entry name" value="Carboxypeptidase-like, regulatory domain"/>
    <property type="match status" value="1"/>
</dbReference>
<dbReference type="InterPro" id="IPR008969">
    <property type="entry name" value="CarboxyPept-like_regulatory"/>
</dbReference>
<dbReference type="InterPro" id="IPR026906">
    <property type="entry name" value="LRR_5"/>
</dbReference>
<organism evidence="4 5">
    <name type="scientific">Bacteroides cellulosilyticus</name>
    <dbReference type="NCBI Taxonomy" id="246787"/>
    <lineage>
        <taxon>Bacteria</taxon>
        <taxon>Pseudomonadati</taxon>
        <taxon>Bacteroidota</taxon>
        <taxon>Bacteroidia</taxon>
        <taxon>Bacteroidales</taxon>
        <taxon>Bacteroidaceae</taxon>
        <taxon>Bacteroides</taxon>
    </lineage>
</organism>
<dbReference type="RefSeq" id="WP_029426578.1">
    <property type="nucleotide sequence ID" value="NZ_CP012801.1"/>
</dbReference>
<dbReference type="SUPFAM" id="SSF49464">
    <property type="entry name" value="Carboxypeptidase regulatory domain-like"/>
    <property type="match status" value="1"/>
</dbReference>
<accession>A0A0P0GQZ2</accession>
<dbReference type="EMBL" id="CP012801">
    <property type="protein sequence ID" value="ALJ60463.1"/>
    <property type="molecule type" value="Genomic_DNA"/>
</dbReference>
<dbReference type="Pfam" id="PF13306">
    <property type="entry name" value="LRR_5"/>
    <property type="match status" value="1"/>
</dbReference>
<proteinExistence type="predicted"/>
<evidence type="ECO:0000259" key="3">
    <source>
        <dbReference type="Pfam" id="PF18998"/>
    </source>
</evidence>
<dbReference type="InterPro" id="IPR044060">
    <property type="entry name" value="Bacterial_rp_domain"/>
</dbReference>
<name>A0A0P0GQZ2_9BACE</name>
<dbReference type="InterPro" id="IPR026444">
    <property type="entry name" value="Secre_tail"/>
</dbReference>
<reference evidence="4 5" key="1">
    <citation type="journal article" date="2015" name="Science">
        <title>Genetic determinants of in vivo fitness and diet responsiveness in multiple human gut Bacteroides.</title>
        <authorList>
            <person name="Wu M."/>
            <person name="McNulty N.P."/>
            <person name="Rodionov D.A."/>
            <person name="Khoroshkin M.S."/>
            <person name="Griffin N.W."/>
            <person name="Cheng J."/>
            <person name="Latreille P."/>
            <person name="Kerstetter R.A."/>
            <person name="Terrapon N."/>
            <person name="Henrissat B."/>
            <person name="Osterman A.L."/>
            <person name="Gordon J.I."/>
        </authorList>
    </citation>
    <scope>NUCLEOTIDE SEQUENCE [LARGE SCALE GENOMIC DNA]</scope>
    <source>
        <strain evidence="4 5">WH2</strain>
    </source>
</reference>